<protein>
    <submittedName>
        <fullName evidence="1">Uncharacterized protein</fullName>
    </submittedName>
</protein>
<comment type="caution">
    <text evidence="1">The sequence shown here is derived from an EMBL/GenBank/DDBJ whole genome shotgun (WGS) entry which is preliminary data.</text>
</comment>
<name>A0AAN8ED70_9EURO</name>
<dbReference type="AlphaFoldDB" id="A0AAN8ED70"/>
<evidence type="ECO:0000313" key="2">
    <source>
        <dbReference type="Proteomes" id="UP001316803"/>
    </source>
</evidence>
<accession>A0AAN8ED70</accession>
<reference evidence="1 2" key="1">
    <citation type="submission" date="2022-12" db="EMBL/GenBank/DDBJ databases">
        <title>Genomic features and morphological characterization of a novel Knufia sp. strain isolated from spacecraft assembly facility.</title>
        <authorList>
            <person name="Teixeira M."/>
            <person name="Chander A.M."/>
            <person name="Stajich J.E."/>
            <person name="Venkateswaran K."/>
        </authorList>
    </citation>
    <scope>NUCLEOTIDE SEQUENCE [LARGE SCALE GENOMIC DNA]</scope>
    <source>
        <strain evidence="1 2">FJI-L2-BK-P2</strain>
    </source>
</reference>
<organism evidence="1 2">
    <name type="scientific">Knufia fluminis</name>
    <dbReference type="NCBI Taxonomy" id="191047"/>
    <lineage>
        <taxon>Eukaryota</taxon>
        <taxon>Fungi</taxon>
        <taxon>Dikarya</taxon>
        <taxon>Ascomycota</taxon>
        <taxon>Pezizomycotina</taxon>
        <taxon>Eurotiomycetes</taxon>
        <taxon>Chaetothyriomycetidae</taxon>
        <taxon>Chaetothyriales</taxon>
        <taxon>Trichomeriaceae</taxon>
        <taxon>Knufia</taxon>
    </lineage>
</organism>
<evidence type="ECO:0000313" key="1">
    <source>
        <dbReference type="EMBL" id="KAK5952824.1"/>
    </source>
</evidence>
<dbReference type="Proteomes" id="UP001316803">
    <property type="component" value="Unassembled WGS sequence"/>
</dbReference>
<keyword evidence="2" id="KW-1185">Reference proteome</keyword>
<gene>
    <name evidence="1" type="ORF">OHC33_005943</name>
</gene>
<dbReference type="EMBL" id="JAKLMC020000013">
    <property type="protein sequence ID" value="KAK5952824.1"/>
    <property type="molecule type" value="Genomic_DNA"/>
</dbReference>
<sequence length="248" mass="27424">MANTTANLGQTDFLRISPARMDQAFQPPRINDMNEGEVQAIVHGNKVFVFIAGRMPNDAPQLLSTDLVPLKALAVIAPVVNRALAAHNKNNPSTINNIILPGGGLRAYSEFLLWVHDVLRAGKLVSLRDLQFKPLTCYSELVFIANRLRIAYLAAGLRRRIQGILTVSADKKLSIDPGDIRDAADHLPQGHWLIAMMVNAIAFAEMNGWLQDGFKAVLQVLYAEVNGLKIDVERRKVELEQMAQPART</sequence>
<proteinExistence type="predicted"/>